<accession>A0A2W1LDW0</accession>
<proteinExistence type="inferred from homology"/>
<dbReference type="PANTHER" id="PTHR34847:SF1">
    <property type="entry name" value="NODULATION PROTEIN U"/>
    <property type="match status" value="1"/>
</dbReference>
<dbReference type="CDD" id="cd24098">
    <property type="entry name" value="ASKHA_NBD_TobZ_N"/>
    <property type="match status" value="1"/>
</dbReference>
<evidence type="ECO:0000256" key="1">
    <source>
        <dbReference type="ARBA" id="ARBA00006129"/>
    </source>
</evidence>
<evidence type="ECO:0000259" key="2">
    <source>
        <dbReference type="Pfam" id="PF02543"/>
    </source>
</evidence>
<dbReference type="InterPro" id="IPR031730">
    <property type="entry name" value="Carbam_trans_C"/>
</dbReference>
<protein>
    <submittedName>
        <fullName evidence="4">Carbamoyltransferase</fullName>
    </submittedName>
</protein>
<dbReference type="PANTHER" id="PTHR34847">
    <property type="entry name" value="NODULATION PROTEIN U"/>
    <property type="match status" value="1"/>
</dbReference>
<dbReference type="SUPFAM" id="SSF53067">
    <property type="entry name" value="Actin-like ATPase domain"/>
    <property type="match status" value="1"/>
</dbReference>
<sequence>MNILALGGSIHDFSACLLQNGKITYAMEEERLTRRKYAVYDPVSTFRCRAAQYCLEAAGLKADDMDLIISNDVVENDYYMKYSGRVQLMNHHLSHAASAYYPSPYPSAAVLVADGRGSYAPGSRRMRETVTMYKASGTSIVPVHTIFGEETADFMEVANSVTGFYQLVTEAVGFNGMNDAGTFGMAHTGSGTYVEQMAQYYTLSRPQGFSQSLYQVRDMREFLRIELAGCSQEASRLHRVKADLAYAAQYHIEQIMLSLSRLLYEVTGCRQLCLAGGVFTNTSVVHTIAANGPFESVYAAPAAGDAGTALGSAWHAYYTLFEGRREQGEHPFHPALGRRYHDSEIAAALQRFSEHIAAEEPQDLYVTAARRIAEGCVLGWFSGCSEFGGGVMGQRAILADPRSGVAGSKLQERIKKQETARPIGCMTAQRSLQDIFELPKALLTGRVVAPVSERYRSRLPALSKWNEVSIYAVTEQLHPSMHRLLKAFEEISGIALLLHSSYNRTGETAAETPEEAVRWFLESELDYLVINGIMLSRR</sequence>
<dbReference type="RefSeq" id="WP_111145850.1">
    <property type="nucleotide sequence ID" value="NZ_QKRB01000036.1"/>
</dbReference>
<evidence type="ECO:0000313" key="4">
    <source>
        <dbReference type="EMBL" id="PZD96839.1"/>
    </source>
</evidence>
<evidence type="ECO:0000259" key="3">
    <source>
        <dbReference type="Pfam" id="PF16861"/>
    </source>
</evidence>
<dbReference type="InterPro" id="IPR003696">
    <property type="entry name" value="Carbtransf_dom"/>
</dbReference>
<gene>
    <name evidence="4" type="ORF">DNH61_06475</name>
</gene>
<dbReference type="Proteomes" id="UP000249522">
    <property type="component" value="Unassembled WGS sequence"/>
</dbReference>
<comment type="caution">
    <text evidence="4">The sequence shown here is derived from an EMBL/GenBank/DDBJ whole genome shotgun (WGS) entry which is preliminary data.</text>
</comment>
<dbReference type="AlphaFoldDB" id="A0A2W1LDW0"/>
<dbReference type="OrthoDB" id="9780777at2"/>
<dbReference type="InterPro" id="IPR038152">
    <property type="entry name" value="Carbam_trans_C_sf"/>
</dbReference>
<reference evidence="4 5" key="1">
    <citation type="submission" date="2018-06" db="EMBL/GenBank/DDBJ databases">
        <title>Paenibacillus imtechensis sp. nov.</title>
        <authorList>
            <person name="Pinnaka A.K."/>
            <person name="Singh H."/>
            <person name="Kaur M."/>
        </authorList>
    </citation>
    <scope>NUCLEOTIDE SEQUENCE [LARGE SCALE GENOMIC DNA]</scope>
    <source>
        <strain evidence="4 5">SMB1</strain>
    </source>
</reference>
<comment type="similarity">
    <text evidence="1">Belongs to the NodU/CmcH family.</text>
</comment>
<dbReference type="Pfam" id="PF02543">
    <property type="entry name" value="Carbam_trans_N"/>
    <property type="match status" value="1"/>
</dbReference>
<dbReference type="InterPro" id="IPR043129">
    <property type="entry name" value="ATPase_NBD"/>
</dbReference>
<dbReference type="Pfam" id="PF16861">
    <property type="entry name" value="Carbam_trans_C"/>
    <property type="match status" value="1"/>
</dbReference>
<dbReference type="Gene3D" id="3.90.870.20">
    <property type="entry name" value="Carbamoyltransferase, C-terminal domain"/>
    <property type="match status" value="1"/>
</dbReference>
<organism evidence="4 5">
    <name type="scientific">Paenibacillus sambharensis</name>
    <dbReference type="NCBI Taxonomy" id="1803190"/>
    <lineage>
        <taxon>Bacteria</taxon>
        <taxon>Bacillati</taxon>
        <taxon>Bacillota</taxon>
        <taxon>Bacilli</taxon>
        <taxon>Bacillales</taxon>
        <taxon>Paenibacillaceae</taxon>
        <taxon>Paenibacillus</taxon>
    </lineage>
</organism>
<dbReference type="EMBL" id="QKRB01000036">
    <property type="protein sequence ID" value="PZD96839.1"/>
    <property type="molecule type" value="Genomic_DNA"/>
</dbReference>
<dbReference type="InterPro" id="IPR051338">
    <property type="entry name" value="NodU/CmcH_Carbamoyltrnsfr"/>
</dbReference>
<feature type="domain" description="Carbamoyltransferase" evidence="2">
    <location>
        <begin position="81"/>
        <end position="313"/>
    </location>
</feature>
<keyword evidence="5" id="KW-1185">Reference proteome</keyword>
<name>A0A2W1LDW0_9BACL</name>
<dbReference type="Gene3D" id="3.30.420.40">
    <property type="match status" value="2"/>
</dbReference>
<keyword evidence="4" id="KW-0808">Transferase</keyword>
<feature type="domain" description="Carbamoyltransferase C-terminal" evidence="3">
    <location>
        <begin position="369"/>
        <end position="536"/>
    </location>
</feature>
<evidence type="ECO:0000313" key="5">
    <source>
        <dbReference type="Proteomes" id="UP000249522"/>
    </source>
</evidence>
<dbReference type="GO" id="GO:0016740">
    <property type="term" value="F:transferase activity"/>
    <property type="evidence" value="ECO:0007669"/>
    <property type="project" value="UniProtKB-KW"/>
</dbReference>